<name>A0A1A6HU13_NEOLE</name>
<evidence type="ECO:0000313" key="2">
    <source>
        <dbReference type="Proteomes" id="UP000092124"/>
    </source>
</evidence>
<gene>
    <name evidence="1" type="ORF">A6R68_24072</name>
</gene>
<dbReference type="EMBL" id="LZPO01008600">
    <property type="protein sequence ID" value="OBS81938.1"/>
    <property type="molecule type" value="Genomic_DNA"/>
</dbReference>
<feature type="non-terminal residue" evidence="1">
    <location>
        <position position="116"/>
    </location>
</feature>
<comment type="caution">
    <text evidence="1">The sequence shown here is derived from an EMBL/GenBank/DDBJ whole genome shotgun (WGS) entry which is preliminary data.</text>
</comment>
<sequence>MCSPGESRCEWVQQKESRMPKCKQSIFDCCSPWKIPVITGSKDLQDVSIALHILFQALASQLLSSQKQWKSNKWLSRKQRGLDLWREKAKQQQKVAIILPRLIPRQLSQSPTRWPS</sequence>
<organism evidence="1 2">
    <name type="scientific">Neotoma lepida</name>
    <name type="common">Desert woodrat</name>
    <dbReference type="NCBI Taxonomy" id="56216"/>
    <lineage>
        <taxon>Eukaryota</taxon>
        <taxon>Metazoa</taxon>
        <taxon>Chordata</taxon>
        <taxon>Craniata</taxon>
        <taxon>Vertebrata</taxon>
        <taxon>Euteleostomi</taxon>
        <taxon>Mammalia</taxon>
        <taxon>Eutheria</taxon>
        <taxon>Euarchontoglires</taxon>
        <taxon>Glires</taxon>
        <taxon>Rodentia</taxon>
        <taxon>Myomorpha</taxon>
        <taxon>Muroidea</taxon>
        <taxon>Cricetidae</taxon>
        <taxon>Neotominae</taxon>
        <taxon>Neotoma</taxon>
    </lineage>
</organism>
<keyword evidence="2" id="KW-1185">Reference proteome</keyword>
<reference evidence="1 2" key="1">
    <citation type="submission" date="2016-06" db="EMBL/GenBank/DDBJ databases">
        <title>The Draft Genome Sequence and Annotation of the Desert Woodrat Neotoma lepida.</title>
        <authorList>
            <person name="Campbell M."/>
            <person name="Oakeson K.F."/>
            <person name="Yandell M."/>
            <person name="Halpert J.R."/>
            <person name="Dearing D."/>
        </authorList>
    </citation>
    <scope>NUCLEOTIDE SEQUENCE [LARGE SCALE GENOMIC DNA]</scope>
    <source>
        <strain evidence="1">417</strain>
        <tissue evidence="1">Liver</tissue>
    </source>
</reference>
<proteinExistence type="predicted"/>
<evidence type="ECO:0000313" key="1">
    <source>
        <dbReference type="EMBL" id="OBS81938.1"/>
    </source>
</evidence>
<protein>
    <submittedName>
        <fullName evidence="1">Uncharacterized protein</fullName>
    </submittedName>
</protein>
<dbReference type="AlphaFoldDB" id="A0A1A6HU13"/>
<dbReference type="Proteomes" id="UP000092124">
    <property type="component" value="Unassembled WGS sequence"/>
</dbReference>
<accession>A0A1A6HU13</accession>
<dbReference type="STRING" id="56216.A0A1A6HU13"/>